<name>A0A2P7PZ99_9FIRM</name>
<feature type="transmembrane region" description="Helical" evidence="1">
    <location>
        <begin position="116"/>
        <end position="137"/>
    </location>
</feature>
<keyword evidence="1" id="KW-0812">Transmembrane</keyword>
<accession>A0A2P7PZ99</accession>
<feature type="transmembrane region" description="Helical" evidence="1">
    <location>
        <begin position="7"/>
        <end position="28"/>
    </location>
</feature>
<dbReference type="Proteomes" id="UP000241434">
    <property type="component" value="Unassembled WGS sequence"/>
</dbReference>
<comment type="caution">
    <text evidence="2">The sequence shown here is derived from an EMBL/GenBank/DDBJ whole genome shotgun (WGS) entry which is preliminary data.</text>
</comment>
<feature type="transmembrane region" description="Helical" evidence="1">
    <location>
        <begin position="59"/>
        <end position="78"/>
    </location>
</feature>
<organism evidence="2 3">
    <name type="scientific">Peptostreptococcus russellii</name>
    <dbReference type="NCBI Taxonomy" id="215200"/>
    <lineage>
        <taxon>Bacteria</taxon>
        <taxon>Bacillati</taxon>
        <taxon>Bacillota</taxon>
        <taxon>Clostridia</taxon>
        <taxon>Peptostreptococcales</taxon>
        <taxon>Peptostreptococcaceae</taxon>
        <taxon>Peptostreptococcus</taxon>
    </lineage>
</organism>
<evidence type="ECO:0000256" key="1">
    <source>
        <dbReference type="SAM" id="Phobius"/>
    </source>
</evidence>
<protein>
    <submittedName>
        <fullName evidence="2">Uncharacterized protein</fullName>
    </submittedName>
</protein>
<evidence type="ECO:0000313" key="2">
    <source>
        <dbReference type="EMBL" id="PSJ31041.1"/>
    </source>
</evidence>
<evidence type="ECO:0000313" key="3">
    <source>
        <dbReference type="Proteomes" id="UP000241434"/>
    </source>
</evidence>
<feature type="transmembrane region" description="Helical" evidence="1">
    <location>
        <begin position="85"/>
        <end position="104"/>
    </location>
</feature>
<dbReference type="EMBL" id="JYGE01000006">
    <property type="protein sequence ID" value="PSJ31041.1"/>
    <property type="molecule type" value="Genomic_DNA"/>
</dbReference>
<keyword evidence="1" id="KW-0472">Membrane</keyword>
<dbReference type="RefSeq" id="WP_106777107.1">
    <property type="nucleotide sequence ID" value="NZ_JYGE01000006.1"/>
</dbReference>
<dbReference type="AlphaFoldDB" id="A0A2P7PZ99"/>
<proteinExistence type="predicted"/>
<reference evidence="2" key="1">
    <citation type="thesis" date="2015" institute="Rutgers" country="The State University of New Jersey, 14 College Farm Rd., New Brunswick, NJ, USA">
        <title>Ammonia toxicity in bacteria and its implications for treatment of and resource recovery from highly nitrogenous organic wastes.</title>
        <authorList>
            <person name="Luther A.K."/>
        </authorList>
    </citation>
    <scope>NUCLEOTIDE SEQUENCE</scope>
    <source>
        <strain evidence="2">RT-10B</strain>
    </source>
</reference>
<keyword evidence="3" id="KW-1185">Reference proteome</keyword>
<sequence>MKNRKTAKFITILISIINLLIIISMRYLERLAYKKAGVNHHLIFKKAEYTFKYLTPSNIKILTFLTIGLLIVFILVLLREIKRSNFIIFLPLINTIVAGLLLEFSLHSKYMAGELIYPYWILAIILCMIISLVNYGINKILCRNKIA</sequence>
<keyword evidence="1" id="KW-1133">Transmembrane helix</keyword>
<gene>
    <name evidence="2" type="ORF">UF10_07115</name>
</gene>